<dbReference type="PANTHER" id="PTHR37984:SF5">
    <property type="entry name" value="PROTEIN NYNRIN-LIKE"/>
    <property type="match status" value="1"/>
</dbReference>
<feature type="non-terminal residue" evidence="3">
    <location>
        <position position="1"/>
    </location>
</feature>
<evidence type="ECO:0000313" key="4">
    <source>
        <dbReference type="Proteomes" id="UP000051530"/>
    </source>
</evidence>
<dbReference type="PANTHER" id="PTHR37984">
    <property type="entry name" value="PROTEIN CBG26694"/>
    <property type="match status" value="1"/>
</dbReference>
<gene>
    <name evidence="3" type="ORF">M153_2940006880</name>
</gene>
<sequence>LQSLIGFINWCRPHLPGLSSKIAPFNEKLKDPKIRWTDHDRSLINEIRTDIQKNQNLAFPDPNKNFELFTDASEKGIGAVCKQESNIIGIFSKKLSGSELNYSVVEKEFFAIYKALLHFRKTILCRKITIWTDNQNCTFDCKNPVNRSNQWKHQLEEFNYKILHIEGKQNTVANHLSRHEITNTISEINPFETKILSMTYRAFIDTKNGSRLINIPNNKSRAFVVAAHEYLVTQVLTNWLEL</sequence>
<protein>
    <submittedName>
        <fullName evidence="3">Pol polyprotein</fullName>
    </submittedName>
</protein>
<feature type="domain" description="Reverse transcriptase/retrotransposon-derived protein RNase H-like" evidence="2">
    <location>
        <begin position="36"/>
        <end position="130"/>
    </location>
</feature>
<dbReference type="InterPro" id="IPR043128">
    <property type="entry name" value="Rev_trsase/Diguanyl_cyclase"/>
</dbReference>
<evidence type="ECO:0000259" key="2">
    <source>
        <dbReference type="Pfam" id="PF17919"/>
    </source>
</evidence>
<dbReference type="Pfam" id="PF17919">
    <property type="entry name" value="RT_RNaseH_2"/>
    <property type="match status" value="1"/>
</dbReference>
<dbReference type="AlphaFoldDB" id="A0A0R0M422"/>
<evidence type="ECO:0000256" key="1">
    <source>
        <dbReference type="ARBA" id="ARBA00023268"/>
    </source>
</evidence>
<dbReference type="InterPro" id="IPR050951">
    <property type="entry name" value="Retrovirus_Pol_polyprotein"/>
</dbReference>
<dbReference type="OrthoDB" id="420169at2759"/>
<evidence type="ECO:0000313" key="3">
    <source>
        <dbReference type="EMBL" id="KRH94334.1"/>
    </source>
</evidence>
<dbReference type="SUPFAM" id="SSF56672">
    <property type="entry name" value="DNA/RNA polymerases"/>
    <property type="match status" value="1"/>
</dbReference>
<reference evidence="3 4" key="1">
    <citation type="submission" date="2015-07" db="EMBL/GenBank/DDBJ databases">
        <title>The genome of Pseudoloma neurophilia, a relevant intracellular parasite of the zebrafish.</title>
        <authorList>
            <person name="Ndikumana S."/>
            <person name="Pelin A."/>
            <person name="Sanders J."/>
            <person name="Corradi N."/>
        </authorList>
    </citation>
    <scope>NUCLEOTIDE SEQUENCE [LARGE SCALE GENOMIC DNA]</scope>
    <source>
        <strain evidence="3 4">MK1</strain>
    </source>
</reference>
<accession>A0A0R0M422</accession>
<organism evidence="3 4">
    <name type="scientific">Pseudoloma neurophilia</name>
    <dbReference type="NCBI Taxonomy" id="146866"/>
    <lineage>
        <taxon>Eukaryota</taxon>
        <taxon>Fungi</taxon>
        <taxon>Fungi incertae sedis</taxon>
        <taxon>Microsporidia</taxon>
        <taxon>Pseudoloma</taxon>
    </lineage>
</organism>
<dbReference type="Proteomes" id="UP000051530">
    <property type="component" value="Unassembled WGS sequence"/>
</dbReference>
<proteinExistence type="predicted"/>
<name>A0A0R0M422_9MICR</name>
<dbReference type="CDD" id="cd09274">
    <property type="entry name" value="RNase_HI_RT_Ty3"/>
    <property type="match status" value="1"/>
</dbReference>
<comment type="caution">
    <text evidence="3">The sequence shown here is derived from an EMBL/GenBank/DDBJ whole genome shotgun (WGS) entry which is preliminary data.</text>
</comment>
<dbReference type="EMBL" id="LGUB01000093">
    <property type="protein sequence ID" value="KRH94334.1"/>
    <property type="molecule type" value="Genomic_DNA"/>
</dbReference>
<dbReference type="VEuPathDB" id="MicrosporidiaDB:M153_2940006880"/>
<dbReference type="InterPro" id="IPR041577">
    <property type="entry name" value="RT_RNaseH_2"/>
</dbReference>
<dbReference type="Gene3D" id="3.30.70.270">
    <property type="match status" value="1"/>
</dbReference>
<keyword evidence="1" id="KW-0511">Multifunctional enzyme</keyword>
<keyword evidence="4" id="KW-1185">Reference proteome</keyword>
<dbReference type="InterPro" id="IPR043502">
    <property type="entry name" value="DNA/RNA_pol_sf"/>
</dbReference>
<dbReference type="GO" id="GO:0003824">
    <property type="term" value="F:catalytic activity"/>
    <property type="evidence" value="ECO:0007669"/>
    <property type="project" value="UniProtKB-KW"/>
</dbReference>